<dbReference type="PANTHER" id="PTHR12197:SF251">
    <property type="entry name" value="EG:BACR7C10.4 PROTEIN"/>
    <property type="match status" value="1"/>
</dbReference>
<dbReference type="VEuPathDB" id="VectorBase:ACON2_037701"/>
<evidence type="ECO:0000256" key="4">
    <source>
        <dbReference type="PROSITE-ProRule" id="PRU00134"/>
    </source>
</evidence>
<dbReference type="SUPFAM" id="SSF82199">
    <property type="entry name" value="SET domain"/>
    <property type="match status" value="1"/>
</dbReference>
<dbReference type="Gene3D" id="1.25.40.970">
    <property type="match status" value="1"/>
</dbReference>
<reference evidence="6" key="1">
    <citation type="submission" date="2022-08" db="UniProtKB">
        <authorList>
            <consortium name="EnsemblMetazoa"/>
        </authorList>
    </citation>
    <scope>IDENTIFICATION</scope>
</reference>
<dbReference type="EnsemblMetazoa" id="ACOM040598-RA">
    <property type="protein sequence ID" value="ACOM040598-PA.1"/>
    <property type="gene ID" value="ACOM040598"/>
</dbReference>
<evidence type="ECO:0000256" key="2">
    <source>
        <dbReference type="ARBA" id="ARBA00022771"/>
    </source>
</evidence>
<dbReference type="SUPFAM" id="SSF48452">
    <property type="entry name" value="TPR-like"/>
    <property type="match status" value="1"/>
</dbReference>
<dbReference type="Proteomes" id="UP000075882">
    <property type="component" value="Unassembled WGS sequence"/>
</dbReference>
<keyword evidence="1" id="KW-0479">Metal-binding</keyword>
<dbReference type="GO" id="GO:0005634">
    <property type="term" value="C:nucleus"/>
    <property type="evidence" value="ECO:0007669"/>
    <property type="project" value="TreeGrafter"/>
</dbReference>
<dbReference type="Pfam" id="PF01753">
    <property type="entry name" value="zf-MYND"/>
    <property type="match status" value="1"/>
</dbReference>
<protein>
    <recommendedName>
        <fullName evidence="5">MYND-type domain-containing protein</fullName>
    </recommendedName>
</protein>
<dbReference type="Gene3D" id="1.25.40.10">
    <property type="entry name" value="Tetratricopeptide repeat domain"/>
    <property type="match status" value="1"/>
</dbReference>
<name>A0A8W7PZW8_ANOCL</name>
<feature type="domain" description="MYND-type" evidence="5">
    <location>
        <begin position="36"/>
        <end position="73"/>
    </location>
</feature>
<dbReference type="Gene3D" id="1.10.220.160">
    <property type="match status" value="1"/>
</dbReference>
<dbReference type="PROSITE" id="PS01360">
    <property type="entry name" value="ZF_MYND_1"/>
    <property type="match status" value="1"/>
</dbReference>
<evidence type="ECO:0000256" key="1">
    <source>
        <dbReference type="ARBA" id="ARBA00022723"/>
    </source>
</evidence>
<dbReference type="InterPro" id="IPR046341">
    <property type="entry name" value="SET_dom_sf"/>
</dbReference>
<keyword evidence="2 4" id="KW-0863">Zinc-finger</keyword>
<dbReference type="Gene3D" id="6.10.140.2220">
    <property type="match status" value="1"/>
</dbReference>
<proteinExistence type="predicted"/>
<dbReference type="InterPro" id="IPR050869">
    <property type="entry name" value="H3K4_H4K5_MeTrfase"/>
</dbReference>
<dbReference type="Pfam" id="PF13424">
    <property type="entry name" value="TPR_12"/>
    <property type="match status" value="1"/>
</dbReference>
<evidence type="ECO:0000259" key="5">
    <source>
        <dbReference type="PROSITE" id="PS50865"/>
    </source>
</evidence>
<dbReference type="PANTHER" id="PTHR12197">
    <property type="entry name" value="HISTONE-LYSINE N-METHYLTRANSFERASE SMYD"/>
    <property type="match status" value="1"/>
</dbReference>
<accession>A0A8W7PZW8</accession>
<evidence type="ECO:0000313" key="6">
    <source>
        <dbReference type="EnsemblMetazoa" id="ACOM040598-PA.1"/>
    </source>
</evidence>
<dbReference type="PROSITE" id="PS50865">
    <property type="entry name" value="ZF_MYND_2"/>
    <property type="match status" value="1"/>
</dbReference>
<organism evidence="6">
    <name type="scientific">Anopheles coluzzii</name>
    <name type="common">African malaria mosquito</name>
    <dbReference type="NCBI Taxonomy" id="1518534"/>
    <lineage>
        <taxon>Eukaryota</taxon>
        <taxon>Metazoa</taxon>
        <taxon>Ecdysozoa</taxon>
        <taxon>Arthropoda</taxon>
        <taxon>Hexapoda</taxon>
        <taxon>Insecta</taxon>
        <taxon>Pterygota</taxon>
        <taxon>Neoptera</taxon>
        <taxon>Endopterygota</taxon>
        <taxon>Diptera</taxon>
        <taxon>Nematocera</taxon>
        <taxon>Culicoidea</taxon>
        <taxon>Culicidae</taxon>
        <taxon>Anophelinae</taxon>
        <taxon>Anopheles</taxon>
    </lineage>
</organism>
<evidence type="ECO:0000256" key="3">
    <source>
        <dbReference type="ARBA" id="ARBA00022833"/>
    </source>
</evidence>
<sequence>LRMGGMRKTIHRRGDVILQEKPFACVLDPRYRDSRCDRCFKETKVMKCSNCLYVRYCGRSCQKEAWSDHKEECEKLKALPPGLVVPSAALMIARIVRRLLKGGDTHKGYYTSKQYRKFCDLMPHEENIRADSKRMEHFGTLYVVLQRLLDEASRPTKAELLRIYGKMCINTFNILDAEMSTIGTGMYIGASIIDHSCRPNVVVSFDGETLRMRLLEDYPEQELDFGKLFISYIDLIDTAEVRQEQLAERYYFHCACERCRDEQEQKRMNAAACPNTACHEPLDFSDSEQLNQCPACGTAVTHSDREAFAEISSFTRDHLAQMKSVASTDLDVSRLCLEKQANVLHRYNVHNIKTLDNAMESALNLEKWTEATGYGLRLLDGFRQYYSPYHPLLGLTYLKVGKLQLYQCQFAEALKQLQQAAKILRVTHGEQDDLYKRVLVPLLCDAAQGDLGHLAIADEG</sequence>
<dbReference type="InterPro" id="IPR002893">
    <property type="entry name" value="Znf_MYND"/>
</dbReference>
<dbReference type="GO" id="GO:0008270">
    <property type="term" value="F:zinc ion binding"/>
    <property type="evidence" value="ECO:0007669"/>
    <property type="project" value="UniProtKB-KW"/>
</dbReference>
<dbReference type="AlphaFoldDB" id="A0A8W7PZW8"/>
<dbReference type="Gene3D" id="2.170.270.10">
    <property type="entry name" value="SET domain"/>
    <property type="match status" value="1"/>
</dbReference>
<dbReference type="InterPro" id="IPR011990">
    <property type="entry name" value="TPR-like_helical_dom_sf"/>
</dbReference>
<keyword evidence="3" id="KW-0862">Zinc</keyword>